<name>A0A6C2UAJ1_PONDE</name>
<keyword evidence="2" id="KW-1185">Reference proteome</keyword>
<dbReference type="EMBL" id="CAAHFG010000004">
    <property type="protein sequence ID" value="VGO16873.1"/>
    <property type="molecule type" value="Genomic_DNA"/>
</dbReference>
<dbReference type="AlphaFoldDB" id="A0A6C2UAJ1"/>
<protein>
    <submittedName>
        <fullName evidence="1">Uncharacterized protein</fullName>
    </submittedName>
</protein>
<reference evidence="1 2" key="1">
    <citation type="submission" date="2019-04" db="EMBL/GenBank/DDBJ databases">
        <authorList>
            <person name="Van Vliet M D."/>
        </authorList>
    </citation>
    <scope>NUCLEOTIDE SEQUENCE [LARGE SCALE GENOMIC DNA]</scope>
    <source>
        <strain evidence="1 2">F1</strain>
    </source>
</reference>
<gene>
    <name evidence="1" type="ORF">PDESU_05465</name>
</gene>
<evidence type="ECO:0000313" key="2">
    <source>
        <dbReference type="Proteomes" id="UP000366872"/>
    </source>
</evidence>
<evidence type="ECO:0000313" key="1">
    <source>
        <dbReference type="EMBL" id="VGO16873.1"/>
    </source>
</evidence>
<organism evidence="1 2">
    <name type="scientific">Pontiella desulfatans</name>
    <dbReference type="NCBI Taxonomy" id="2750659"/>
    <lineage>
        <taxon>Bacteria</taxon>
        <taxon>Pseudomonadati</taxon>
        <taxon>Kiritimatiellota</taxon>
        <taxon>Kiritimatiellia</taxon>
        <taxon>Kiritimatiellales</taxon>
        <taxon>Pontiellaceae</taxon>
        <taxon>Pontiella</taxon>
    </lineage>
</organism>
<dbReference type="Proteomes" id="UP000366872">
    <property type="component" value="Unassembled WGS sequence"/>
</dbReference>
<accession>A0A6C2UAJ1</accession>
<proteinExistence type="predicted"/>
<sequence length="56" mass="6296">MPFNLAPRPVVIAKPRVMDPAAKWGEDSHEEAHAKRDEVNQHKAPNLWGFVPLCGH</sequence>